<dbReference type="PANTHER" id="PTHR36367:SF2">
    <property type="entry name" value="TRANSMEMBRANE PROTEIN"/>
    <property type="match status" value="1"/>
</dbReference>
<dbReference type="CDD" id="cd00531">
    <property type="entry name" value="NTF2_like"/>
    <property type="match status" value="1"/>
</dbReference>
<gene>
    <name evidence="2" type="ORF">TrCOL_g2576</name>
</gene>
<sequence length="425" mass="45408">MKTSHRLLAATSEGGESTNEASIADECVRAYFQAWNTRDMESAVALFSDDTVYEDTQYSKAFKGKTELRKHLNKVAKALPSTFEFVVDATSASLNDGSVNVGVQWHVENDGSPLPFTRGCSMYVVEGGEIISGFDVPEPAPFKQGNFGLGVLSVASKLIEEPIRALPIISVAIYTYVVFFSTGIIPGAPANELESRTWEEVLNLSLNFFLVAPILHLPFSPSVHPGLEGIFNLLLSWAAMFSGFAATEKAPDEPDKVGAYGKTLIGMQFLTSAFYLPYLGLRDSGGEGSGGGGSGDGGWERALGESKLATALLTGVGAASIYWGVGGGRLGEGYGEGLAERLVTLGELLSIDRVGCSFVVDLVIFGIFQGWMVDDDLRRRGVGGKEGRDATEVEKFGVNAAKFVPFFGLSAYLLLRPPLPPVGEK</sequence>
<organism evidence="2 3">
    <name type="scientific">Triparma columacea</name>
    <dbReference type="NCBI Taxonomy" id="722753"/>
    <lineage>
        <taxon>Eukaryota</taxon>
        <taxon>Sar</taxon>
        <taxon>Stramenopiles</taxon>
        <taxon>Ochrophyta</taxon>
        <taxon>Bolidophyceae</taxon>
        <taxon>Parmales</taxon>
        <taxon>Triparmaceae</taxon>
        <taxon>Triparma</taxon>
    </lineage>
</organism>
<dbReference type="AlphaFoldDB" id="A0A9W7GMV7"/>
<evidence type="ECO:0000259" key="1">
    <source>
        <dbReference type="Pfam" id="PF12680"/>
    </source>
</evidence>
<comment type="caution">
    <text evidence="2">The sequence shown here is derived from an EMBL/GenBank/DDBJ whole genome shotgun (WGS) entry which is preliminary data.</text>
</comment>
<accession>A0A9W7GMV7</accession>
<feature type="domain" description="SnoaL-like" evidence="1">
    <location>
        <begin position="28"/>
        <end position="131"/>
    </location>
</feature>
<dbReference type="Proteomes" id="UP001165065">
    <property type="component" value="Unassembled WGS sequence"/>
</dbReference>
<dbReference type="OrthoDB" id="201750at2759"/>
<evidence type="ECO:0000313" key="3">
    <source>
        <dbReference type="Proteomes" id="UP001165065"/>
    </source>
</evidence>
<dbReference type="PANTHER" id="PTHR36367">
    <property type="entry name" value="TRANSMEMBRANE PROTEIN"/>
    <property type="match status" value="1"/>
</dbReference>
<dbReference type="EMBL" id="BRYA01000318">
    <property type="protein sequence ID" value="GMI46908.1"/>
    <property type="molecule type" value="Genomic_DNA"/>
</dbReference>
<dbReference type="InterPro" id="IPR037401">
    <property type="entry name" value="SnoaL-like"/>
</dbReference>
<proteinExistence type="predicted"/>
<dbReference type="Gene3D" id="3.10.450.50">
    <property type="match status" value="1"/>
</dbReference>
<dbReference type="Pfam" id="PF12680">
    <property type="entry name" value="SnoaL_2"/>
    <property type="match status" value="1"/>
</dbReference>
<protein>
    <recommendedName>
        <fullName evidence="1">SnoaL-like domain-containing protein</fullName>
    </recommendedName>
</protein>
<dbReference type="SUPFAM" id="SSF54427">
    <property type="entry name" value="NTF2-like"/>
    <property type="match status" value="1"/>
</dbReference>
<dbReference type="InterPro" id="IPR032710">
    <property type="entry name" value="NTF2-like_dom_sf"/>
</dbReference>
<evidence type="ECO:0000313" key="2">
    <source>
        <dbReference type="EMBL" id="GMI46908.1"/>
    </source>
</evidence>
<keyword evidence="3" id="KW-1185">Reference proteome</keyword>
<name>A0A9W7GMV7_9STRA</name>
<reference evidence="3" key="1">
    <citation type="journal article" date="2023" name="Commun. Biol.">
        <title>Genome analysis of Parmales, the sister group of diatoms, reveals the evolutionary specialization of diatoms from phago-mixotrophs to photoautotrophs.</title>
        <authorList>
            <person name="Ban H."/>
            <person name="Sato S."/>
            <person name="Yoshikawa S."/>
            <person name="Yamada K."/>
            <person name="Nakamura Y."/>
            <person name="Ichinomiya M."/>
            <person name="Sato N."/>
            <person name="Blanc-Mathieu R."/>
            <person name="Endo H."/>
            <person name="Kuwata A."/>
            <person name="Ogata H."/>
        </authorList>
    </citation>
    <scope>NUCLEOTIDE SEQUENCE [LARGE SCALE GENOMIC DNA]</scope>
</reference>